<dbReference type="PANTHER" id="PTHR24220">
    <property type="entry name" value="IMPORT ATP-BINDING PROTEIN"/>
    <property type="match status" value="1"/>
</dbReference>
<dbReference type="GO" id="GO:0016887">
    <property type="term" value="F:ATP hydrolysis activity"/>
    <property type="evidence" value="ECO:0007669"/>
    <property type="project" value="InterPro"/>
</dbReference>
<dbReference type="PROSITE" id="PS00211">
    <property type="entry name" value="ABC_TRANSPORTER_1"/>
    <property type="match status" value="1"/>
</dbReference>
<name>T2HS48_ECOLX</name>
<dbReference type="InterPro" id="IPR003439">
    <property type="entry name" value="ABC_transporter-like_ATP-bd"/>
</dbReference>
<dbReference type="GO" id="GO:0022857">
    <property type="term" value="F:transmembrane transporter activity"/>
    <property type="evidence" value="ECO:0007669"/>
    <property type="project" value="TreeGrafter"/>
</dbReference>
<dbReference type="GO" id="GO:0005524">
    <property type="term" value="F:ATP binding"/>
    <property type="evidence" value="ECO:0007669"/>
    <property type="project" value="UniProtKB-KW"/>
</dbReference>
<dbReference type="SUPFAM" id="SSF52540">
    <property type="entry name" value="P-loop containing nucleoside triphosphate hydrolases"/>
    <property type="match status" value="1"/>
</dbReference>
<reference evidence="3" key="1">
    <citation type="journal article" date="2013" name="Plasmid">
        <title>Entire sequence of the colonization factor coli surface antigen 6-encoding plasmid pCss165 from an enterotoxigenic Escherichia coli clinical isolate.</title>
        <authorList>
            <person name="Wajima T."/>
            <person name="Sabui S."/>
            <person name="Kano S."/>
            <person name="Ramamurthy T."/>
            <person name="Chatterjee N.S."/>
            <person name="Hamabata T."/>
        </authorList>
    </citation>
    <scope>NUCLEOTIDE SEQUENCE</scope>
    <source>
        <strain evidence="3">4266 delta cssB::Km</strain>
        <plasmid evidence="3">pCss165Kan</plasmid>
    </source>
</reference>
<keyword evidence="1" id="KW-0547">Nucleotide-binding</keyword>
<dbReference type="RefSeq" id="WP_000593827.1">
    <property type="nucleotide sequence ID" value="NC_022333.1"/>
</dbReference>
<protein>
    <submittedName>
        <fullName evidence="3">ABC transporter family protein</fullName>
    </submittedName>
</protein>
<dbReference type="Gene3D" id="3.40.50.300">
    <property type="entry name" value="P-loop containing nucleotide triphosphate hydrolases"/>
    <property type="match status" value="1"/>
</dbReference>
<accession>T2HS48</accession>
<evidence type="ECO:0000256" key="1">
    <source>
        <dbReference type="ARBA" id="ARBA00022741"/>
    </source>
</evidence>
<dbReference type="Pfam" id="PF00005">
    <property type="entry name" value="ABC_tran"/>
    <property type="match status" value="1"/>
</dbReference>
<dbReference type="InterPro" id="IPR027417">
    <property type="entry name" value="P-loop_NTPase"/>
</dbReference>
<dbReference type="SMART" id="SM00382">
    <property type="entry name" value="AAA"/>
    <property type="match status" value="1"/>
</dbReference>
<dbReference type="InterPro" id="IPR003593">
    <property type="entry name" value="AAA+_ATPase"/>
</dbReference>
<proteinExistence type="predicted"/>
<sequence>MIKLNIKKKSFSGRIIISDLSIDIQKNEFVVITGASGAGKSTLLNIIGLIDTSYYGRYFFNGIDVSKITNKKQLYLRGEYFGYIFQDSLINNRQTILRNLLSVIELKKQNEYSHAVLNQLKKVGLYNISPEASASLLSGGEKQRVALARALIKKPQILLADEPTASLDNDNKAKVMDVMLDYHKGGGTVVMITHDTNLITKDMKVISL</sequence>
<dbReference type="GO" id="GO:0005886">
    <property type="term" value="C:plasma membrane"/>
    <property type="evidence" value="ECO:0007669"/>
    <property type="project" value="TreeGrafter"/>
</dbReference>
<dbReference type="InterPro" id="IPR015854">
    <property type="entry name" value="ABC_transpr_LolD-like"/>
</dbReference>
<dbReference type="PROSITE" id="PS50893">
    <property type="entry name" value="ABC_TRANSPORTER_2"/>
    <property type="match status" value="1"/>
</dbReference>
<dbReference type="InterPro" id="IPR017871">
    <property type="entry name" value="ABC_transporter-like_CS"/>
</dbReference>
<evidence type="ECO:0000256" key="2">
    <source>
        <dbReference type="ARBA" id="ARBA00022840"/>
    </source>
</evidence>
<organism evidence="3">
    <name type="scientific">Escherichia coli</name>
    <dbReference type="NCBI Taxonomy" id="562"/>
    <lineage>
        <taxon>Bacteria</taxon>
        <taxon>Pseudomonadati</taxon>
        <taxon>Pseudomonadota</taxon>
        <taxon>Gammaproteobacteria</taxon>
        <taxon>Enterobacterales</taxon>
        <taxon>Enterobacteriaceae</taxon>
        <taxon>Escherichia</taxon>
    </lineage>
</organism>
<keyword evidence="2" id="KW-0067">ATP-binding</keyword>
<evidence type="ECO:0000313" key="3">
    <source>
        <dbReference type="EMBL" id="BAN82952.1"/>
    </source>
</evidence>
<keyword evidence="3" id="KW-0614">Plasmid</keyword>
<geneLocation type="plasmid" evidence="3">
    <name>pCss165Kan</name>
</geneLocation>
<dbReference type="PANTHER" id="PTHR24220:SF86">
    <property type="entry name" value="ABC TRANSPORTER ABCH.1"/>
    <property type="match status" value="1"/>
</dbReference>
<dbReference type="AlphaFoldDB" id="T2HS48"/>
<dbReference type="EMBL" id="AB702969">
    <property type="protein sequence ID" value="BAN82952.1"/>
    <property type="molecule type" value="Genomic_DNA"/>
</dbReference>